<dbReference type="KEGG" id="mrr:Moror_10179"/>
<proteinExistence type="predicted"/>
<dbReference type="AlphaFoldDB" id="V2WVZ5"/>
<gene>
    <name evidence="2" type="ORF">Moror_10179</name>
</gene>
<organism evidence="2 3">
    <name type="scientific">Moniliophthora roreri (strain MCA 2997)</name>
    <name type="common">Cocoa frosty pod rot fungus</name>
    <name type="synonym">Crinipellis roreri</name>
    <dbReference type="NCBI Taxonomy" id="1381753"/>
    <lineage>
        <taxon>Eukaryota</taxon>
        <taxon>Fungi</taxon>
        <taxon>Dikarya</taxon>
        <taxon>Basidiomycota</taxon>
        <taxon>Agaricomycotina</taxon>
        <taxon>Agaricomycetes</taxon>
        <taxon>Agaricomycetidae</taxon>
        <taxon>Agaricales</taxon>
        <taxon>Marasmiineae</taxon>
        <taxon>Marasmiaceae</taxon>
        <taxon>Moniliophthora</taxon>
    </lineage>
</organism>
<accession>V2WVZ5</accession>
<feature type="region of interest" description="Disordered" evidence="1">
    <location>
        <begin position="29"/>
        <end position="48"/>
    </location>
</feature>
<reference evidence="2 3" key="1">
    <citation type="journal article" date="2014" name="BMC Genomics">
        <title>Genome and secretome analysis of the hemibiotrophic fungal pathogen, Moniliophthora roreri, which causes frosty pod rot disease of cacao: mechanisms of the biotrophic and necrotrophic phases.</title>
        <authorList>
            <person name="Meinhardt L.W."/>
            <person name="Costa G.G.L."/>
            <person name="Thomazella D.P.T."/>
            <person name="Teixeira P.J.P.L."/>
            <person name="Carazzolle M.F."/>
            <person name="Schuster S.C."/>
            <person name="Carlson J.E."/>
            <person name="Guiltinan M.J."/>
            <person name="Mieczkowski P."/>
            <person name="Farmer A."/>
            <person name="Ramaraj T."/>
            <person name="Crozier J."/>
            <person name="Davis R.E."/>
            <person name="Shao J."/>
            <person name="Melnick R.L."/>
            <person name="Pereira G.A.G."/>
            <person name="Bailey B.A."/>
        </authorList>
    </citation>
    <scope>NUCLEOTIDE SEQUENCE [LARGE SCALE GENOMIC DNA]</scope>
    <source>
        <strain evidence="2 3">MCA 2997</strain>
    </source>
</reference>
<evidence type="ECO:0000313" key="2">
    <source>
        <dbReference type="EMBL" id="ESK84370.1"/>
    </source>
</evidence>
<sequence length="83" mass="9104">MALVEATLTVKSQLRDFDLAITTPYTTGGDAPQAAVRTSRGKWGTDDTPWRCSSRTASPYRWLLTLNGTCFVDYVRGYAVPSA</sequence>
<comment type="caution">
    <text evidence="2">The sequence shown here is derived from an EMBL/GenBank/DDBJ whole genome shotgun (WGS) entry which is preliminary data.</text>
</comment>
<keyword evidence="3" id="KW-1185">Reference proteome</keyword>
<evidence type="ECO:0000256" key="1">
    <source>
        <dbReference type="SAM" id="MobiDB-lite"/>
    </source>
</evidence>
<protein>
    <submittedName>
        <fullName evidence="2">Uncharacterized protein</fullName>
    </submittedName>
</protein>
<dbReference type="HOGENOM" id="CLU_2543093_0_0_1"/>
<dbReference type="Proteomes" id="UP000017559">
    <property type="component" value="Unassembled WGS sequence"/>
</dbReference>
<dbReference type="EMBL" id="AWSO01001310">
    <property type="protein sequence ID" value="ESK84370.1"/>
    <property type="molecule type" value="Genomic_DNA"/>
</dbReference>
<name>V2WVZ5_MONRO</name>
<evidence type="ECO:0000313" key="3">
    <source>
        <dbReference type="Proteomes" id="UP000017559"/>
    </source>
</evidence>